<reference evidence="3 4" key="1">
    <citation type="submission" date="2018-07" db="EMBL/GenBank/DDBJ databases">
        <title>Genomic Encyclopedia of Type Strains, Phase III (KMG-III): the genomes of soil and plant-associated and newly described type strains.</title>
        <authorList>
            <person name="Whitman W."/>
        </authorList>
    </citation>
    <scope>NUCLEOTIDE SEQUENCE [LARGE SCALE GENOMIC DNA]</scope>
    <source>
        <strain evidence="3 4">CECT 7958</strain>
    </source>
</reference>
<protein>
    <submittedName>
        <fullName evidence="3">Uncharacterized protein DUF5019</fullName>
    </submittedName>
</protein>
<feature type="chain" id="PRO_5016753404" evidence="1">
    <location>
        <begin position="22"/>
        <end position="377"/>
    </location>
</feature>
<dbReference type="AlphaFoldDB" id="A0A368ZJJ4"/>
<dbReference type="Proteomes" id="UP000253436">
    <property type="component" value="Unassembled WGS sequence"/>
</dbReference>
<sequence>MKTIKLIALLLLAAIGFNACESDDSLTYTAQPAGELSFTNSFLEEYVLIPSASGNLGERFTWNDADFDVETSINYELQKSISGDFTDMEVVGTTAENSYAVTIGELLDYAEEAGLDNDATTEDMPNTGSVYFRVRATIGTDAALEIVSDMQALNLKLIEGDGGVVEEPLLNLFLVGDATAPGWSENNNNPALIRHADNTNMYTYKGFFVGGGEGFKLLETLGQWQPQWGAGENPGEAAVNDGSGSDPSAFAIAADGYYEFNINIDDMTYTLVDYDASAAATYTTVSMIGDSTPGGWDADTDLTQSSFDSHIWSATGVEFVDGELKFRADNDWAVNWGSTTAISGFGTQDGANIPVSAGTYDVWFNDLDGGYILIPVE</sequence>
<dbReference type="InterPro" id="IPR025970">
    <property type="entry name" value="SusE"/>
</dbReference>
<accession>A0A368ZJJ4</accession>
<dbReference type="Gene3D" id="2.60.40.3620">
    <property type="match status" value="2"/>
</dbReference>
<keyword evidence="1" id="KW-0732">Signal</keyword>
<evidence type="ECO:0000256" key="1">
    <source>
        <dbReference type="SAM" id="SignalP"/>
    </source>
</evidence>
<dbReference type="OrthoDB" id="975117at2"/>
<dbReference type="RefSeq" id="WP_114308432.1">
    <property type="nucleotide sequence ID" value="NZ_QPJO01000001.1"/>
</dbReference>
<dbReference type="Pfam" id="PF14292">
    <property type="entry name" value="SusE"/>
    <property type="match status" value="1"/>
</dbReference>
<evidence type="ECO:0000313" key="3">
    <source>
        <dbReference type="EMBL" id="RCW93949.1"/>
    </source>
</evidence>
<name>A0A368ZJJ4_9FLAO</name>
<proteinExistence type="predicted"/>
<feature type="domain" description="SusE outer membrane protein" evidence="2">
    <location>
        <begin position="23"/>
        <end position="134"/>
    </location>
</feature>
<feature type="signal peptide" evidence="1">
    <location>
        <begin position="1"/>
        <end position="21"/>
    </location>
</feature>
<keyword evidence="4" id="KW-1185">Reference proteome</keyword>
<organism evidence="3 4">
    <name type="scientific">Winogradskyella arenosi</name>
    <dbReference type="NCBI Taxonomy" id="533325"/>
    <lineage>
        <taxon>Bacteria</taxon>
        <taxon>Pseudomonadati</taxon>
        <taxon>Bacteroidota</taxon>
        <taxon>Flavobacteriia</taxon>
        <taxon>Flavobacteriales</taxon>
        <taxon>Flavobacteriaceae</taxon>
        <taxon>Winogradskyella</taxon>
    </lineage>
</organism>
<evidence type="ECO:0000259" key="2">
    <source>
        <dbReference type="Pfam" id="PF14292"/>
    </source>
</evidence>
<dbReference type="GO" id="GO:2001070">
    <property type="term" value="F:starch binding"/>
    <property type="evidence" value="ECO:0007669"/>
    <property type="project" value="InterPro"/>
</dbReference>
<evidence type="ECO:0000313" key="4">
    <source>
        <dbReference type="Proteomes" id="UP000253436"/>
    </source>
</evidence>
<dbReference type="EMBL" id="QPJO01000001">
    <property type="protein sequence ID" value="RCW93949.1"/>
    <property type="molecule type" value="Genomic_DNA"/>
</dbReference>
<dbReference type="GO" id="GO:0019867">
    <property type="term" value="C:outer membrane"/>
    <property type="evidence" value="ECO:0007669"/>
    <property type="project" value="InterPro"/>
</dbReference>
<gene>
    <name evidence="3" type="ORF">DFQ08_101750</name>
</gene>
<comment type="caution">
    <text evidence="3">The sequence shown here is derived from an EMBL/GenBank/DDBJ whole genome shotgun (WGS) entry which is preliminary data.</text>
</comment>